<reference evidence="1 2" key="1">
    <citation type="journal article" date="2021" name="BMC Genomics">
        <title>Datura genome reveals duplications of psychoactive alkaloid biosynthetic genes and high mutation rate following tissue culture.</title>
        <authorList>
            <person name="Rajewski A."/>
            <person name="Carter-House D."/>
            <person name="Stajich J."/>
            <person name="Litt A."/>
        </authorList>
    </citation>
    <scope>NUCLEOTIDE SEQUENCE [LARGE SCALE GENOMIC DNA]</scope>
    <source>
        <strain evidence="1">AR-01</strain>
    </source>
</reference>
<sequence length="52" mass="5551">MYRLTRFKTVRGEPQSGQFLQAVVSAVTVGIRVGARPVVGQTSARTLSPYGG</sequence>
<feature type="non-terminal residue" evidence="1">
    <location>
        <position position="52"/>
    </location>
</feature>
<proteinExistence type="predicted"/>
<gene>
    <name evidence="1" type="ORF">HAX54_002546</name>
</gene>
<protein>
    <submittedName>
        <fullName evidence="1">Uncharacterized protein</fullName>
    </submittedName>
</protein>
<evidence type="ECO:0000313" key="1">
    <source>
        <dbReference type="EMBL" id="MCE3215473.1"/>
    </source>
</evidence>
<organism evidence="1 2">
    <name type="scientific">Datura stramonium</name>
    <name type="common">Jimsonweed</name>
    <name type="synonym">Common thornapple</name>
    <dbReference type="NCBI Taxonomy" id="4076"/>
    <lineage>
        <taxon>Eukaryota</taxon>
        <taxon>Viridiplantae</taxon>
        <taxon>Streptophyta</taxon>
        <taxon>Embryophyta</taxon>
        <taxon>Tracheophyta</taxon>
        <taxon>Spermatophyta</taxon>
        <taxon>Magnoliopsida</taxon>
        <taxon>eudicotyledons</taxon>
        <taxon>Gunneridae</taxon>
        <taxon>Pentapetalae</taxon>
        <taxon>asterids</taxon>
        <taxon>lamiids</taxon>
        <taxon>Solanales</taxon>
        <taxon>Solanaceae</taxon>
        <taxon>Solanoideae</taxon>
        <taxon>Datureae</taxon>
        <taxon>Datura</taxon>
    </lineage>
</organism>
<dbReference type="Proteomes" id="UP000823775">
    <property type="component" value="Unassembled WGS sequence"/>
</dbReference>
<evidence type="ECO:0000313" key="2">
    <source>
        <dbReference type="Proteomes" id="UP000823775"/>
    </source>
</evidence>
<accession>A0ABS8WTH0</accession>
<dbReference type="EMBL" id="JACEIK010011120">
    <property type="protein sequence ID" value="MCE3215473.1"/>
    <property type="molecule type" value="Genomic_DNA"/>
</dbReference>
<name>A0ABS8WTH0_DATST</name>
<keyword evidence="2" id="KW-1185">Reference proteome</keyword>
<comment type="caution">
    <text evidence="1">The sequence shown here is derived from an EMBL/GenBank/DDBJ whole genome shotgun (WGS) entry which is preliminary data.</text>
</comment>